<dbReference type="SUPFAM" id="SSF52141">
    <property type="entry name" value="Uracil-DNA glycosylase-like"/>
    <property type="match status" value="1"/>
</dbReference>
<protein>
    <recommendedName>
        <fullName evidence="9">Type-5 uracil-DNA glycosylase</fullName>
    </recommendedName>
</protein>
<dbReference type="PANTHER" id="PTHR33693:SF3">
    <property type="entry name" value="TYPE-5 URACIL-DNA GLYCOSYLASE"/>
    <property type="match status" value="1"/>
</dbReference>
<proteinExistence type="inferred from homology"/>
<dbReference type="Gene3D" id="3.40.470.10">
    <property type="entry name" value="Uracil-DNA glycosylase-like domain"/>
    <property type="match status" value="1"/>
</dbReference>
<dbReference type="SMART" id="SM00986">
    <property type="entry name" value="UDG"/>
    <property type="match status" value="1"/>
</dbReference>
<dbReference type="GO" id="GO:0033958">
    <property type="term" value="F:DNA-deoxyinosine glycosylase activity"/>
    <property type="evidence" value="ECO:0007669"/>
    <property type="project" value="InterPro"/>
</dbReference>
<dbReference type="GO" id="GO:0004844">
    <property type="term" value="F:uracil DNA N-glycosylase activity"/>
    <property type="evidence" value="ECO:0007669"/>
    <property type="project" value="InterPro"/>
</dbReference>
<accession>A0A7U6GHN2</accession>
<dbReference type="CDD" id="cd10031">
    <property type="entry name" value="UDG-F5_TTUDGB_like"/>
    <property type="match status" value="1"/>
</dbReference>
<keyword evidence="2" id="KW-0479">Metal-binding</keyword>
<keyword evidence="7" id="KW-0234">DNA repair</keyword>
<evidence type="ECO:0000256" key="8">
    <source>
        <dbReference type="ARBA" id="ARBA00023779"/>
    </source>
</evidence>
<dbReference type="Proteomes" id="UP000031631">
    <property type="component" value="Chromosome"/>
</dbReference>
<dbReference type="InterPro" id="IPR044147">
    <property type="entry name" value="UdgB-like"/>
</dbReference>
<keyword evidence="1" id="KW-0004">4Fe-4S</keyword>
<sequence>MAEPAAFDMDCTACPRLAGFLRELKLQYPDYHCRPVAPFGDPDARLLIVGLAPGMHGANATGRPFTGDHAGILLYQTLYECGLSSAPESVHAEDALELRRCRITNAVKCLPPQNKPLGTEVRACNGFLVKELEGLPDDSVVLALGGVAHRAVISALGLRQVDFPFGHGAEHRLNPELVLLDSYHCSRYNTQTRRLTPQMFRKVFQRATSLLEA</sequence>
<dbReference type="GO" id="GO:0006284">
    <property type="term" value="P:base-excision repair"/>
    <property type="evidence" value="ECO:0007669"/>
    <property type="project" value="InterPro"/>
</dbReference>
<evidence type="ECO:0000313" key="11">
    <source>
        <dbReference type="EMBL" id="BAO43805.1"/>
    </source>
</evidence>
<evidence type="ECO:0000259" key="10">
    <source>
        <dbReference type="SMART" id="SM00986"/>
    </source>
</evidence>
<dbReference type="InterPro" id="IPR036895">
    <property type="entry name" value="Uracil-DNA_glycosylase-like_sf"/>
</dbReference>
<dbReference type="KEGG" id="tbn:TBH_C0871"/>
<evidence type="ECO:0000256" key="3">
    <source>
        <dbReference type="ARBA" id="ARBA00022763"/>
    </source>
</evidence>
<keyword evidence="12" id="KW-1185">Reference proteome</keyword>
<dbReference type="AlphaFoldDB" id="A0A7U6GHN2"/>
<evidence type="ECO:0000256" key="2">
    <source>
        <dbReference type="ARBA" id="ARBA00022723"/>
    </source>
</evidence>
<name>A0A7U6GHN2_9GAMM</name>
<evidence type="ECO:0000256" key="7">
    <source>
        <dbReference type="ARBA" id="ARBA00023204"/>
    </source>
</evidence>
<dbReference type="InterPro" id="IPR051536">
    <property type="entry name" value="UDG_Type-4/5"/>
</dbReference>
<keyword evidence="5" id="KW-0408">Iron</keyword>
<dbReference type="PANTHER" id="PTHR33693">
    <property type="entry name" value="TYPE-5 URACIL-DNA GLYCOSYLASE"/>
    <property type="match status" value="1"/>
</dbReference>
<dbReference type="Pfam" id="PF03167">
    <property type="entry name" value="UDG"/>
    <property type="match status" value="1"/>
</dbReference>
<dbReference type="InterPro" id="IPR005122">
    <property type="entry name" value="Uracil-DNA_glycosylase-like"/>
</dbReference>
<evidence type="ECO:0000256" key="9">
    <source>
        <dbReference type="ARBA" id="ARBA00023887"/>
    </source>
</evidence>
<organism evidence="11 12">
    <name type="scientific">Thiolapillus brandeum</name>
    <dbReference type="NCBI Taxonomy" id="1076588"/>
    <lineage>
        <taxon>Bacteria</taxon>
        <taxon>Pseudomonadati</taxon>
        <taxon>Pseudomonadota</taxon>
        <taxon>Gammaproteobacteria</taxon>
        <taxon>Chromatiales</taxon>
        <taxon>Sedimenticolaceae</taxon>
        <taxon>Thiolapillus</taxon>
    </lineage>
</organism>
<dbReference type="GO" id="GO:0051539">
    <property type="term" value="F:4 iron, 4 sulfur cluster binding"/>
    <property type="evidence" value="ECO:0007669"/>
    <property type="project" value="UniProtKB-KW"/>
</dbReference>
<evidence type="ECO:0000256" key="1">
    <source>
        <dbReference type="ARBA" id="ARBA00022485"/>
    </source>
</evidence>
<evidence type="ECO:0000313" key="12">
    <source>
        <dbReference type="Proteomes" id="UP000031631"/>
    </source>
</evidence>
<gene>
    <name evidence="11" type="ORF">TBH_C0871</name>
</gene>
<feature type="domain" description="Uracil-DNA glycosylase-like" evidence="10">
    <location>
        <begin position="37"/>
        <end position="204"/>
    </location>
</feature>
<reference evidence="11 12" key="1">
    <citation type="journal article" date="2014" name="PLoS ONE">
        <title>Physiological and genomic features of a novel sulfur-oxidizing gammaproteobacterium belonging to a previously uncultivated symbiotic lineage isolated from a hydrothermal vent.</title>
        <authorList>
            <person name="Nunoura T."/>
            <person name="Takaki Y."/>
            <person name="Kazama H."/>
            <person name="Kakuta J."/>
            <person name="Shimamura S."/>
            <person name="Makita H."/>
            <person name="Hirai M."/>
            <person name="Miyazaki M."/>
            <person name="Takai K."/>
        </authorList>
    </citation>
    <scope>NUCLEOTIDE SEQUENCE [LARGE SCALE GENOMIC DNA]</scope>
    <source>
        <strain evidence="11 12">Hiromi1</strain>
    </source>
</reference>
<keyword evidence="4" id="KW-0378">Hydrolase</keyword>
<dbReference type="OrthoDB" id="5290748at2"/>
<keyword evidence="6" id="KW-0411">Iron-sulfur</keyword>
<evidence type="ECO:0000256" key="5">
    <source>
        <dbReference type="ARBA" id="ARBA00023004"/>
    </source>
</evidence>
<dbReference type="RefSeq" id="WP_041065902.1">
    <property type="nucleotide sequence ID" value="NZ_AP012273.1"/>
</dbReference>
<evidence type="ECO:0000256" key="4">
    <source>
        <dbReference type="ARBA" id="ARBA00022801"/>
    </source>
</evidence>
<dbReference type="EMBL" id="AP012273">
    <property type="protein sequence ID" value="BAO43805.1"/>
    <property type="molecule type" value="Genomic_DNA"/>
</dbReference>
<dbReference type="GO" id="GO:0046872">
    <property type="term" value="F:metal ion binding"/>
    <property type="evidence" value="ECO:0007669"/>
    <property type="project" value="UniProtKB-KW"/>
</dbReference>
<keyword evidence="3" id="KW-0227">DNA damage</keyword>
<dbReference type="SMART" id="SM00987">
    <property type="entry name" value="UreE_C"/>
    <property type="match status" value="1"/>
</dbReference>
<comment type="similarity">
    <text evidence="8">Belongs to the uracil-DNA glycosylase (UDG) superfamily. Type 5 (UDGb) family.</text>
</comment>
<evidence type="ECO:0000256" key="6">
    <source>
        <dbReference type="ARBA" id="ARBA00023014"/>
    </source>
</evidence>